<name>A0AC59MR45_9PICO</name>
<sequence>MVILILWMSVEFMFLMTYWPVRDYDFWICAIFDLAHVVHLFYNSVLIIGFDLIDFFMLNLDLFQYSYFMISF</sequence>
<dbReference type="EMBL" id="LR897982">
    <property type="protein sequence ID" value="CAG9070692.1"/>
    <property type="molecule type" value="Genomic_RNA"/>
</dbReference>
<evidence type="ECO:0000313" key="1">
    <source>
        <dbReference type="EMBL" id="CAG9070692.1"/>
    </source>
</evidence>
<dbReference type="Proteomes" id="UP000595428">
    <property type="component" value="Chromosome"/>
</dbReference>
<proteinExistence type="predicted"/>
<evidence type="ECO:0000313" key="2">
    <source>
        <dbReference type="Proteomes" id="UP000595428"/>
    </source>
</evidence>
<reference evidence="1" key="1">
    <citation type="submission" date="2021-02" db="EMBL/GenBank/DDBJ databases">
        <authorList>
            <person name="Hayer J."/>
            <person name="Malmberg M."/>
            <person name="Hayer J."/>
            <person name="Malmberg M."/>
        </authorList>
    </citation>
    <scope>NUCLEOTIDE SEQUENCE</scope>
</reference>
<accession>A0AC59MR45</accession>
<protein>
    <submittedName>
        <fullName evidence="1">Uncharacterized protein</fullName>
    </submittedName>
</protein>
<organism evidence="1 2">
    <name type="scientific">Sphenifaro virus</name>
    <dbReference type="NCBI Taxonomy" id="2780019"/>
    <lineage>
        <taxon>Viruses</taxon>
        <taxon>Riboviria</taxon>
        <taxon>Orthornavirae</taxon>
        <taxon>Pisuviricota</taxon>
        <taxon>Pisoniviricetes</taxon>
        <taxon>Picornavirales</taxon>
        <taxon>Picornaviridae</taxon>
    </lineage>
</organism>